<evidence type="ECO:0000313" key="1">
    <source>
        <dbReference type="EMBL" id="MBC9977610.1"/>
    </source>
</evidence>
<dbReference type="EMBL" id="JAATTO010000006">
    <property type="protein sequence ID" value="MBC9977610.1"/>
    <property type="molecule type" value="Genomic_DNA"/>
</dbReference>
<comment type="caution">
    <text evidence="1">The sequence shown here is derived from an EMBL/GenBank/DDBJ whole genome shotgun (WGS) entry which is preliminary data.</text>
</comment>
<protein>
    <submittedName>
        <fullName evidence="1">Uncharacterized protein</fullName>
    </submittedName>
</protein>
<evidence type="ECO:0000313" key="2">
    <source>
        <dbReference type="Proteomes" id="UP000639516"/>
    </source>
</evidence>
<accession>A0ABR7U219</accession>
<keyword evidence="2" id="KW-1185">Reference proteome</keyword>
<organism evidence="1 2">
    <name type="scientific">Bradyrhizobium campsiandrae</name>
    <dbReference type="NCBI Taxonomy" id="1729892"/>
    <lineage>
        <taxon>Bacteria</taxon>
        <taxon>Pseudomonadati</taxon>
        <taxon>Pseudomonadota</taxon>
        <taxon>Alphaproteobacteria</taxon>
        <taxon>Hyphomicrobiales</taxon>
        <taxon>Nitrobacteraceae</taxon>
        <taxon>Bradyrhizobium</taxon>
    </lineage>
</organism>
<sequence>MTDLLEKVLDVHGGLDNWRHVRTVNFRLTFRGAALAIKGRPEGLRDVLVKVDTRRQRTLITPYPVPGSRSIFDDGRVTIQTDAGVKTAGLDNARQSFEGHQHETPWTEQQFLYFVGYALNNYMTMPFLLAGDGVRREEIAPHEEHGETWRVLQVSFPATIHVHCTEQKFYFNDTGYLVRNDYAPDVSRGIAAHYTFDHKNFDGFIFPTHRRVVMRDANNRTLLTGPSIFRLDIESVVVSRD</sequence>
<dbReference type="Proteomes" id="UP000639516">
    <property type="component" value="Unassembled WGS sequence"/>
</dbReference>
<name>A0ABR7U219_9BRAD</name>
<reference evidence="1 2" key="1">
    <citation type="journal article" date="2020" name="Arch. Microbiol.">
        <title>Bradyrhizobium campsiandrae sp. nov., a nitrogen-fixing bacterial strain isolated from a native leguminous tree from the Amazon adapted to flooded conditions.</title>
        <authorList>
            <person name="Cabral Michel D."/>
            <person name="Martins da Costa E."/>
            <person name="Azarias Guimaraes A."/>
            <person name="Soares de Carvalho T."/>
            <person name="Santos de Castro Caputo P."/>
            <person name="Willems A."/>
            <person name="de Souza Moreira F.M."/>
        </authorList>
    </citation>
    <scope>NUCLEOTIDE SEQUENCE [LARGE SCALE GENOMIC DNA]</scope>
    <source>
        <strain evidence="2">INPA 384B</strain>
    </source>
</reference>
<proteinExistence type="predicted"/>
<dbReference type="RefSeq" id="WP_188098976.1">
    <property type="nucleotide sequence ID" value="NZ_JAANIH010000011.1"/>
</dbReference>
<gene>
    <name evidence="1" type="ORF">HA482_05175</name>
</gene>